<name>A0A4Z0QI26_9BACT</name>
<feature type="transmembrane region" description="Helical" evidence="1">
    <location>
        <begin position="248"/>
        <end position="266"/>
    </location>
</feature>
<dbReference type="PANTHER" id="PTHR23028">
    <property type="entry name" value="ACETYLTRANSFERASE"/>
    <property type="match status" value="1"/>
</dbReference>
<dbReference type="InterPro" id="IPR002656">
    <property type="entry name" value="Acyl_transf_3_dom"/>
</dbReference>
<sequence>MESSPVLTTVSPATLGTKPHYAILDGLRGVAALMVVAFHLCESHATSHLDQVINHGYLAVDFFFLLSGFVIGYAYDDRWSRLTLKEFFRIRLVRLQPLVVLGMVIGAVCFYFQASPVWPGIAAVPVWKTLLVMLVGFTLLPLPVSMDIRGWHEMHPLNGPGWSLFYEYIANLLYALGVRKFSNPALGILVALAAAALIHLAVTSPAGDVIGGWSLEPEQLRIGFSRMLFPFFAGLLLSRVAPLARFRSAFLLCSLLLVLILAMPRIGGAERLWLNGLYDSLSIVVLFPLIVWLGASGQIAGEKPARLCKFLGDISYPIYMTHFPLVYIYTGWVGTHKPTLAQAVPVALLTFTAAVLLAYASLKLYDEPVRRWLKKKFLAQR</sequence>
<dbReference type="EMBL" id="SRMB01000001">
    <property type="protein sequence ID" value="TGE28949.1"/>
    <property type="molecule type" value="Genomic_DNA"/>
</dbReference>
<feature type="transmembrane region" description="Helical" evidence="1">
    <location>
        <begin position="222"/>
        <end position="241"/>
    </location>
</feature>
<feature type="transmembrane region" description="Helical" evidence="1">
    <location>
        <begin position="316"/>
        <end position="334"/>
    </location>
</feature>
<protein>
    <submittedName>
        <fullName evidence="3">Acyltransferase</fullName>
    </submittedName>
</protein>
<keyword evidence="1" id="KW-0472">Membrane</keyword>
<keyword evidence="4" id="KW-1185">Reference proteome</keyword>
<feature type="domain" description="Acyltransferase 3" evidence="2">
    <location>
        <begin position="23"/>
        <end position="358"/>
    </location>
</feature>
<feature type="transmembrane region" description="Helical" evidence="1">
    <location>
        <begin position="272"/>
        <end position="295"/>
    </location>
</feature>
<dbReference type="PANTHER" id="PTHR23028:SF134">
    <property type="entry name" value="PUTATIVE (AFU_ORTHOLOGUE AFUA_4G08520)-RELATED"/>
    <property type="match status" value="1"/>
</dbReference>
<organism evidence="3 4">
    <name type="scientific">Hymenobacter metallicola</name>
    <dbReference type="NCBI Taxonomy" id="2563114"/>
    <lineage>
        <taxon>Bacteria</taxon>
        <taxon>Pseudomonadati</taxon>
        <taxon>Bacteroidota</taxon>
        <taxon>Cytophagia</taxon>
        <taxon>Cytophagales</taxon>
        <taxon>Hymenobacteraceae</taxon>
        <taxon>Hymenobacter</taxon>
    </lineage>
</organism>
<proteinExistence type="predicted"/>
<feature type="transmembrane region" description="Helical" evidence="1">
    <location>
        <begin position="52"/>
        <end position="75"/>
    </location>
</feature>
<keyword evidence="3" id="KW-0808">Transferase</keyword>
<reference evidence="3 4" key="1">
    <citation type="submission" date="2019-04" db="EMBL/GenBank/DDBJ databases">
        <authorList>
            <person name="Feng G."/>
            <person name="Zhang J."/>
            <person name="Zhu H."/>
        </authorList>
    </citation>
    <scope>NUCLEOTIDE SEQUENCE [LARGE SCALE GENOMIC DNA]</scope>
    <source>
        <strain evidence="3 4">9PBR-1</strain>
    </source>
</reference>
<evidence type="ECO:0000259" key="2">
    <source>
        <dbReference type="Pfam" id="PF01757"/>
    </source>
</evidence>
<comment type="caution">
    <text evidence="3">The sequence shown here is derived from an EMBL/GenBank/DDBJ whole genome shotgun (WGS) entry which is preliminary data.</text>
</comment>
<dbReference type="OrthoDB" id="9796461at2"/>
<dbReference type="AlphaFoldDB" id="A0A4Z0QI26"/>
<dbReference type="Pfam" id="PF01757">
    <property type="entry name" value="Acyl_transf_3"/>
    <property type="match status" value="1"/>
</dbReference>
<feature type="transmembrane region" description="Helical" evidence="1">
    <location>
        <begin position="121"/>
        <end position="140"/>
    </location>
</feature>
<dbReference type="InterPro" id="IPR050879">
    <property type="entry name" value="Acyltransferase_3"/>
</dbReference>
<keyword evidence="3" id="KW-0012">Acyltransferase</keyword>
<evidence type="ECO:0000313" key="3">
    <source>
        <dbReference type="EMBL" id="TGE28949.1"/>
    </source>
</evidence>
<evidence type="ECO:0000256" key="1">
    <source>
        <dbReference type="SAM" id="Phobius"/>
    </source>
</evidence>
<feature type="transmembrane region" description="Helical" evidence="1">
    <location>
        <begin position="185"/>
        <end position="202"/>
    </location>
</feature>
<gene>
    <name evidence="3" type="ORF">E5K02_05665</name>
</gene>
<feature type="transmembrane region" description="Helical" evidence="1">
    <location>
        <begin position="20"/>
        <end position="40"/>
    </location>
</feature>
<accession>A0A4Z0QI26</accession>
<evidence type="ECO:0000313" key="4">
    <source>
        <dbReference type="Proteomes" id="UP000298471"/>
    </source>
</evidence>
<feature type="transmembrane region" description="Helical" evidence="1">
    <location>
        <begin position="340"/>
        <end position="362"/>
    </location>
</feature>
<dbReference type="GO" id="GO:0016747">
    <property type="term" value="F:acyltransferase activity, transferring groups other than amino-acyl groups"/>
    <property type="evidence" value="ECO:0007669"/>
    <property type="project" value="InterPro"/>
</dbReference>
<keyword evidence="1" id="KW-1133">Transmembrane helix</keyword>
<dbReference type="RefSeq" id="WP_135392900.1">
    <property type="nucleotide sequence ID" value="NZ_SRMB01000001.1"/>
</dbReference>
<feature type="transmembrane region" description="Helical" evidence="1">
    <location>
        <begin position="95"/>
        <end position="114"/>
    </location>
</feature>
<dbReference type="Proteomes" id="UP000298471">
    <property type="component" value="Unassembled WGS sequence"/>
</dbReference>
<keyword evidence="1" id="KW-0812">Transmembrane</keyword>
<feature type="transmembrane region" description="Helical" evidence="1">
    <location>
        <begin position="160"/>
        <end position="178"/>
    </location>
</feature>